<reference evidence="1 2" key="1">
    <citation type="submission" date="2019-03" db="EMBL/GenBank/DDBJ databases">
        <title>Genomic Encyclopedia of Type Strains, Phase IV (KMG-IV): sequencing the most valuable type-strain genomes for metagenomic binning, comparative biology and taxonomic classification.</title>
        <authorList>
            <person name="Goeker M."/>
        </authorList>
    </citation>
    <scope>NUCLEOTIDE SEQUENCE [LARGE SCALE GENOMIC DNA]</scope>
    <source>
        <strain evidence="1 2">DSM 16998</strain>
    </source>
</reference>
<sequence length="91" mass="10580">MMQLRCPWCGDRPETEFHCGGTTAITRPPLDCSNETWGRYLYFRENPKGDHAERWRHTAGCGMWFNLVRDTVTHEIHAVYSMTDPRPGARP</sequence>
<dbReference type="OrthoDB" id="7159274at2"/>
<comment type="caution">
    <text evidence="1">The sequence shown here is derived from an EMBL/GenBank/DDBJ whole genome shotgun (WGS) entry which is preliminary data.</text>
</comment>
<dbReference type="AlphaFoldDB" id="A0A4R6QGY5"/>
<evidence type="ECO:0000313" key="1">
    <source>
        <dbReference type="EMBL" id="TDP61243.1"/>
    </source>
</evidence>
<name>A0A4R6QGY5_9BURK</name>
<dbReference type="RefSeq" id="WP_133703761.1">
    <property type="nucleotide sequence ID" value="NZ_SNXS01000014.1"/>
</dbReference>
<dbReference type="InterPro" id="IPR038561">
    <property type="entry name" value="SoxD_sf"/>
</dbReference>
<protein>
    <submittedName>
        <fullName evidence="1">Sarcosine oxidase subunit delta</fullName>
    </submittedName>
</protein>
<dbReference type="InParanoid" id="A0A4R6QGY5"/>
<accession>A0A4R6QGY5</accession>
<keyword evidence="2" id="KW-1185">Reference proteome</keyword>
<proteinExistence type="predicted"/>
<dbReference type="Gene3D" id="3.30.2270.10">
    <property type="entry name" value="Folate-binding superfamily"/>
    <property type="match status" value="1"/>
</dbReference>
<dbReference type="Pfam" id="PF04267">
    <property type="entry name" value="SoxD"/>
    <property type="match status" value="1"/>
</dbReference>
<dbReference type="Proteomes" id="UP000295361">
    <property type="component" value="Unassembled WGS sequence"/>
</dbReference>
<evidence type="ECO:0000313" key="2">
    <source>
        <dbReference type="Proteomes" id="UP000295361"/>
    </source>
</evidence>
<dbReference type="GO" id="GO:0046653">
    <property type="term" value="P:tetrahydrofolate metabolic process"/>
    <property type="evidence" value="ECO:0007669"/>
    <property type="project" value="InterPro"/>
</dbReference>
<gene>
    <name evidence="1" type="ORF">DES47_11415</name>
</gene>
<organism evidence="1 2">
    <name type="scientific">Roseateles toxinivorans</name>
    <dbReference type="NCBI Taxonomy" id="270368"/>
    <lineage>
        <taxon>Bacteria</taxon>
        <taxon>Pseudomonadati</taxon>
        <taxon>Pseudomonadota</taxon>
        <taxon>Betaproteobacteria</taxon>
        <taxon>Burkholderiales</taxon>
        <taxon>Sphaerotilaceae</taxon>
        <taxon>Roseateles</taxon>
    </lineage>
</organism>
<dbReference type="GO" id="GO:0008115">
    <property type="term" value="F:sarcosine oxidase activity"/>
    <property type="evidence" value="ECO:0007669"/>
    <property type="project" value="InterPro"/>
</dbReference>
<dbReference type="EMBL" id="SNXS01000014">
    <property type="protein sequence ID" value="TDP61243.1"/>
    <property type="molecule type" value="Genomic_DNA"/>
</dbReference>
<dbReference type="InterPro" id="IPR006279">
    <property type="entry name" value="SoxD"/>
</dbReference>